<evidence type="ECO:0000313" key="1">
    <source>
        <dbReference type="EMBL" id="KAF0745150.1"/>
    </source>
</evidence>
<comment type="caution">
    <text evidence="1">The sequence shown here is derived from an EMBL/GenBank/DDBJ whole genome shotgun (WGS) entry which is preliminary data.</text>
</comment>
<organism evidence="1 2">
    <name type="scientific">Aphis craccivora</name>
    <name type="common">Cowpea aphid</name>
    <dbReference type="NCBI Taxonomy" id="307492"/>
    <lineage>
        <taxon>Eukaryota</taxon>
        <taxon>Metazoa</taxon>
        <taxon>Ecdysozoa</taxon>
        <taxon>Arthropoda</taxon>
        <taxon>Hexapoda</taxon>
        <taxon>Insecta</taxon>
        <taxon>Pterygota</taxon>
        <taxon>Neoptera</taxon>
        <taxon>Paraneoptera</taxon>
        <taxon>Hemiptera</taxon>
        <taxon>Sternorrhyncha</taxon>
        <taxon>Aphidomorpha</taxon>
        <taxon>Aphidoidea</taxon>
        <taxon>Aphididae</taxon>
        <taxon>Aphidini</taxon>
        <taxon>Aphis</taxon>
        <taxon>Aphis</taxon>
    </lineage>
</organism>
<proteinExistence type="predicted"/>
<dbReference type="Proteomes" id="UP000478052">
    <property type="component" value="Unassembled WGS sequence"/>
</dbReference>
<gene>
    <name evidence="1" type="ORF">FWK35_00028833</name>
</gene>
<name>A0A6G0XX52_APHCR</name>
<dbReference type="EMBL" id="VUJU01007480">
    <property type="protein sequence ID" value="KAF0745150.1"/>
    <property type="molecule type" value="Genomic_DNA"/>
</dbReference>
<keyword evidence="2" id="KW-1185">Reference proteome</keyword>
<sequence>MAAELRDLVSRRGVMKRQIIAFQKSFDNGNFSDPSTVIELGMRTARLEAAYGDFISELFIRSGAAACTIRQQS</sequence>
<protein>
    <submittedName>
        <fullName evidence="1">Uncharacterized protein</fullName>
    </submittedName>
</protein>
<accession>A0A6G0XX52</accession>
<dbReference type="AlphaFoldDB" id="A0A6G0XX52"/>
<reference evidence="1 2" key="1">
    <citation type="submission" date="2019-08" db="EMBL/GenBank/DDBJ databases">
        <title>Whole genome of Aphis craccivora.</title>
        <authorList>
            <person name="Voronova N.V."/>
            <person name="Shulinski R.S."/>
            <person name="Bandarenka Y.V."/>
            <person name="Zhorov D.G."/>
            <person name="Warner D."/>
        </authorList>
    </citation>
    <scope>NUCLEOTIDE SEQUENCE [LARGE SCALE GENOMIC DNA]</scope>
    <source>
        <strain evidence="1">180601</strain>
        <tissue evidence="1">Whole Body</tissue>
    </source>
</reference>
<dbReference type="OrthoDB" id="6626424at2759"/>
<evidence type="ECO:0000313" key="2">
    <source>
        <dbReference type="Proteomes" id="UP000478052"/>
    </source>
</evidence>